<gene>
    <name evidence="16" type="ORF">LCGC14_2788450</name>
</gene>
<feature type="non-terminal residue" evidence="16">
    <location>
        <position position="343"/>
    </location>
</feature>
<name>A0A0F9BHP6_9ZZZZ</name>
<dbReference type="EC" id="1.2.1.11" evidence="6"/>
<dbReference type="GO" id="GO:0004073">
    <property type="term" value="F:aspartate-semialdehyde dehydrogenase activity"/>
    <property type="evidence" value="ECO:0007669"/>
    <property type="project" value="UniProtKB-EC"/>
</dbReference>
<keyword evidence="8" id="KW-0791">Threonine biosynthesis</keyword>
<evidence type="ECO:0000256" key="10">
    <source>
        <dbReference type="ARBA" id="ARBA00022915"/>
    </source>
</evidence>
<proteinExistence type="inferred from homology"/>
<dbReference type="InterPro" id="IPR012280">
    <property type="entry name" value="Semialdhyde_DH_dimer_dom"/>
</dbReference>
<dbReference type="NCBIfam" id="NF011456">
    <property type="entry name" value="PRK14874.1"/>
    <property type="match status" value="1"/>
</dbReference>
<dbReference type="Pfam" id="PF01118">
    <property type="entry name" value="Semialdhyde_dh"/>
    <property type="match status" value="1"/>
</dbReference>
<dbReference type="SUPFAM" id="SSF51735">
    <property type="entry name" value="NAD(P)-binding Rossmann-fold domains"/>
    <property type="match status" value="1"/>
</dbReference>
<dbReference type="GO" id="GO:0019877">
    <property type="term" value="P:diaminopimelate biosynthetic process"/>
    <property type="evidence" value="ECO:0007669"/>
    <property type="project" value="UniProtKB-KW"/>
</dbReference>
<dbReference type="SMART" id="SM00859">
    <property type="entry name" value="Semialdhyde_dh"/>
    <property type="match status" value="1"/>
</dbReference>
<dbReference type="InterPro" id="IPR000534">
    <property type="entry name" value="Semialdehyde_DH_NAD-bd"/>
</dbReference>
<dbReference type="GO" id="GO:0051287">
    <property type="term" value="F:NAD binding"/>
    <property type="evidence" value="ECO:0007669"/>
    <property type="project" value="InterPro"/>
</dbReference>
<dbReference type="UniPathway" id="UPA00051">
    <property type="reaction ID" value="UER00464"/>
</dbReference>
<comment type="pathway">
    <text evidence="1">Amino-acid biosynthesis; L-methionine biosynthesis via de novo pathway; L-homoserine from L-aspartate: step 2/3.</text>
</comment>
<dbReference type="Pfam" id="PF02774">
    <property type="entry name" value="Semialdhyde_dhC"/>
    <property type="match status" value="1"/>
</dbReference>
<dbReference type="CDD" id="cd18131">
    <property type="entry name" value="ASADH_C_bac_euk_like"/>
    <property type="match status" value="1"/>
</dbReference>
<dbReference type="NCBIfam" id="TIGR01296">
    <property type="entry name" value="asd_B"/>
    <property type="match status" value="1"/>
</dbReference>
<dbReference type="PROSITE" id="PS01103">
    <property type="entry name" value="ASD"/>
    <property type="match status" value="1"/>
</dbReference>
<dbReference type="AlphaFoldDB" id="A0A0F9BHP6"/>
<dbReference type="UniPathway" id="UPA00050">
    <property type="reaction ID" value="UER00463"/>
</dbReference>
<dbReference type="PIRSF" id="PIRSF000148">
    <property type="entry name" value="ASA_dh"/>
    <property type="match status" value="1"/>
</dbReference>
<dbReference type="GO" id="GO:0009097">
    <property type="term" value="P:isoleucine biosynthetic process"/>
    <property type="evidence" value="ECO:0007669"/>
    <property type="project" value="InterPro"/>
</dbReference>
<sequence length="343" mass="37945">MSASRRPWMKWNPSNRRADQAVQSCSLAARGLWLEMLGLMHERSFPAGEIVPFASKRSAGRRIDHGEQSLEARTLDPESVQGFDLALFSAGSSISREWAPRFVESGCVVIDNSSAWRMDENVPLVVAEITPAELDRHRGIVANPNCSTIQMVMALKPIHDAAGIERVVVSTYQSTSGTGQQAVDELRDQTSAVLETKDIEPSVYPHQIAFNILPQVEVFEDGDDYTTEERKMMAETCKILGDDSIALSVTCARVPVYNGHSESINVQTREELSPERCRELLDAFPGVVVVDEPSQGRYPMPIDAAGRDEVLVGRVRRDPSHERCLNLWVVADNLRKGAATNTV</sequence>
<dbReference type="CDD" id="cd02316">
    <property type="entry name" value="VcASADH2_like_N"/>
    <property type="match status" value="1"/>
</dbReference>
<protein>
    <recommendedName>
        <fullName evidence="6">aspartate-semialdehyde dehydrogenase</fullName>
        <ecNumber evidence="6">1.2.1.11</ecNumber>
    </recommendedName>
</protein>
<keyword evidence="12" id="KW-0457">Lysine biosynthesis</keyword>
<evidence type="ECO:0000256" key="14">
    <source>
        <dbReference type="ARBA" id="ARBA00047891"/>
    </source>
</evidence>
<evidence type="ECO:0000256" key="13">
    <source>
        <dbReference type="ARBA" id="ARBA00023167"/>
    </source>
</evidence>
<dbReference type="GO" id="GO:0046983">
    <property type="term" value="F:protein dimerization activity"/>
    <property type="evidence" value="ECO:0007669"/>
    <property type="project" value="InterPro"/>
</dbReference>
<keyword evidence="9" id="KW-0521">NADP</keyword>
<dbReference type="Gene3D" id="3.30.360.10">
    <property type="entry name" value="Dihydrodipicolinate Reductase, domain 2"/>
    <property type="match status" value="1"/>
</dbReference>
<accession>A0A0F9BHP6</accession>
<dbReference type="EMBL" id="LAZR01052003">
    <property type="protein sequence ID" value="KKK83931.1"/>
    <property type="molecule type" value="Genomic_DNA"/>
</dbReference>
<dbReference type="Gene3D" id="3.40.50.720">
    <property type="entry name" value="NAD(P)-binding Rossmann-like Domain"/>
    <property type="match status" value="1"/>
</dbReference>
<comment type="pathway">
    <text evidence="2">Amino-acid biosynthesis; L-lysine biosynthesis via DAP pathway; (S)-tetrahydrodipicolinate from L-aspartate: step 2/4.</text>
</comment>
<dbReference type="InterPro" id="IPR036291">
    <property type="entry name" value="NAD(P)-bd_dom_sf"/>
</dbReference>
<evidence type="ECO:0000256" key="12">
    <source>
        <dbReference type="ARBA" id="ARBA00023154"/>
    </source>
</evidence>
<evidence type="ECO:0000259" key="15">
    <source>
        <dbReference type="SMART" id="SM00859"/>
    </source>
</evidence>
<dbReference type="UniPathway" id="UPA00034">
    <property type="reaction ID" value="UER00016"/>
</dbReference>
<evidence type="ECO:0000256" key="3">
    <source>
        <dbReference type="ARBA" id="ARBA00005097"/>
    </source>
</evidence>
<comment type="catalytic activity">
    <reaction evidence="14">
        <text>L-aspartate 4-semialdehyde + phosphate + NADP(+) = 4-phospho-L-aspartate + NADPH + H(+)</text>
        <dbReference type="Rhea" id="RHEA:24284"/>
        <dbReference type="ChEBI" id="CHEBI:15378"/>
        <dbReference type="ChEBI" id="CHEBI:43474"/>
        <dbReference type="ChEBI" id="CHEBI:57535"/>
        <dbReference type="ChEBI" id="CHEBI:57783"/>
        <dbReference type="ChEBI" id="CHEBI:58349"/>
        <dbReference type="ChEBI" id="CHEBI:537519"/>
        <dbReference type="EC" id="1.2.1.11"/>
    </reaction>
</comment>
<reference evidence="16" key="1">
    <citation type="journal article" date="2015" name="Nature">
        <title>Complex archaea that bridge the gap between prokaryotes and eukaryotes.</title>
        <authorList>
            <person name="Spang A."/>
            <person name="Saw J.H."/>
            <person name="Jorgensen S.L."/>
            <person name="Zaremba-Niedzwiedzka K."/>
            <person name="Martijn J."/>
            <person name="Lind A.E."/>
            <person name="van Eijk R."/>
            <person name="Schleper C."/>
            <person name="Guy L."/>
            <person name="Ettema T.J."/>
        </authorList>
    </citation>
    <scope>NUCLEOTIDE SEQUENCE</scope>
</reference>
<evidence type="ECO:0000256" key="7">
    <source>
        <dbReference type="ARBA" id="ARBA00022605"/>
    </source>
</evidence>
<evidence type="ECO:0000256" key="5">
    <source>
        <dbReference type="ARBA" id="ARBA00011738"/>
    </source>
</evidence>
<evidence type="ECO:0000256" key="1">
    <source>
        <dbReference type="ARBA" id="ARBA00005021"/>
    </source>
</evidence>
<feature type="domain" description="Semialdehyde dehydrogenase NAD-binding" evidence="15">
    <location>
        <begin position="34"/>
        <end position="137"/>
    </location>
</feature>
<evidence type="ECO:0000256" key="6">
    <source>
        <dbReference type="ARBA" id="ARBA00013120"/>
    </source>
</evidence>
<evidence type="ECO:0000256" key="4">
    <source>
        <dbReference type="ARBA" id="ARBA00010584"/>
    </source>
</evidence>
<keyword evidence="7" id="KW-0028">Amino-acid biosynthesis</keyword>
<evidence type="ECO:0000256" key="2">
    <source>
        <dbReference type="ARBA" id="ARBA00005076"/>
    </source>
</evidence>
<keyword evidence="11" id="KW-0560">Oxidoreductase</keyword>
<comment type="subunit">
    <text evidence="5">Homodimer.</text>
</comment>
<dbReference type="SUPFAM" id="SSF55347">
    <property type="entry name" value="Glyceraldehyde-3-phosphate dehydrogenase-like, C-terminal domain"/>
    <property type="match status" value="1"/>
</dbReference>
<evidence type="ECO:0000313" key="16">
    <source>
        <dbReference type="EMBL" id="KKK83931.1"/>
    </source>
</evidence>
<comment type="caution">
    <text evidence="16">The sequence shown here is derived from an EMBL/GenBank/DDBJ whole genome shotgun (WGS) entry which is preliminary data.</text>
</comment>
<dbReference type="InterPro" id="IPR005986">
    <property type="entry name" value="Asp_semialdehyde_DH_beta"/>
</dbReference>
<dbReference type="GO" id="GO:0009088">
    <property type="term" value="P:threonine biosynthetic process"/>
    <property type="evidence" value="ECO:0007669"/>
    <property type="project" value="UniProtKB-UniPathway"/>
</dbReference>
<evidence type="ECO:0000256" key="11">
    <source>
        <dbReference type="ARBA" id="ARBA00023002"/>
    </source>
</evidence>
<keyword evidence="10" id="KW-0220">Diaminopimelate biosynthesis</keyword>
<dbReference type="PANTHER" id="PTHR46278:SF2">
    <property type="entry name" value="ASPARTATE-SEMIALDEHYDE DEHYDROGENASE"/>
    <property type="match status" value="1"/>
</dbReference>
<comment type="pathway">
    <text evidence="3">Amino-acid biosynthesis; L-threonine biosynthesis; L-threonine from L-aspartate: step 2/5.</text>
</comment>
<comment type="similarity">
    <text evidence="4">Belongs to the aspartate-semialdehyde dehydrogenase family.</text>
</comment>
<dbReference type="PANTHER" id="PTHR46278">
    <property type="entry name" value="DEHYDROGENASE, PUTATIVE-RELATED"/>
    <property type="match status" value="1"/>
</dbReference>
<dbReference type="GO" id="GO:0009086">
    <property type="term" value="P:methionine biosynthetic process"/>
    <property type="evidence" value="ECO:0007669"/>
    <property type="project" value="UniProtKB-KW"/>
</dbReference>
<dbReference type="GO" id="GO:0050661">
    <property type="term" value="F:NADP binding"/>
    <property type="evidence" value="ECO:0007669"/>
    <property type="project" value="InterPro"/>
</dbReference>
<evidence type="ECO:0000256" key="8">
    <source>
        <dbReference type="ARBA" id="ARBA00022697"/>
    </source>
</evidence>
<dbReference type="InterPro" id="IPR000319">
    <property type="entry name" value="Asp-semialdehyde_DH_CS"/>
</dbReference>
<dbReference type="GO" id="GO:0009089">
    <property type="term" value="P:lysine biosynthetic process via diaminopimelate"/>
    <property type="evidence" value="ECO:0007669"/>
    <property type="project" value="UniProtKB-UniPathway"/>
</dbReference>
<evidence type="ECO:0000256" key="9">
    <source>
        <dbReference type="ARBA" id="ARBA00022857"/>
    </source>
</evidence>
<organism evidence="16">
    <name type="scientific">marine sediment metagenome</name>
    <dbReference type="NCBI Taxonomy" id="412755"/>
    <lineage>
        <taxon>unclassified sequences</taxon>
        <taxon>metagenomes</taxon>
        <taxon>ecological metagenomes</taxon>
    </lineage>
</organism>
<keyword evidence="13" id="KW-0486">Methionine biosynthesis</keyword>